<dbReference type="RefSeq" id="WP_190418233.1">
    <property type="nucleotide sequence ID" value="NZ_JAMPKK010000034.1"/>
</dbReference>
<gene>
    <name evidence="2" type="ORF">NDI37_15875</name>
</gene>
<feature type="transmembrane region" description="Helical" evidence="1">
    <location>
        <begin position="55"/>
        <end position="73"/>
    </location>
</feature>
<keyword evidence="1" id="KW-1133">Transmembrane helix</keyword>
<keyword evidence="1" id="KW-0812">Transmembrane</keyword>
<protein>
    <submittedName>
        <fullName evidence="2">HpsJ family protein</fullName>
    </submittedName>
</protein>
<keyword evidence="3" id="KW-1185">Reference proteome</keyword>
<dbReference type="InterPro" id="IPR047709">
    <property type="entry name" value="HpsJ-like"/>
</dbReference>
<feature type="transmembrane region" description="Helical" evidence="1">
    <location>
        <begin position="202"/>
        <end position="221"/>
    </location>
</feature>
<keyword evidence="1" id="KW-0472">Membrane</keyword>
<dbReference type="Proteomes" id="UP001442494">
    <property type="component" value="Unassembled WGS sequence"/>
</dbReference>
<accession>A0ABV0JR39</accession>
<feature type="transmembrane region" description="Helical" evidence="1">
    <location>
        <begin position="85"/>
        <end position="104"/>
    </location>
</feature>
<feature type="transmembrane region" description="Helical" evidence="1">
    <location>
        <begin position="12"/>
        <end position="35"/>
    </location>
</feature>
<organism evidence="2 3">
    <name type="scientific">Funiculus sociatus GB2-A5</name>
    <dbReference type="NCBI Taxonomy" id="2933946"/>
    <lineage>
        <taxon>Bacteria</taxon>
        <taxon>Bacillati</taxon>
        <taxon>Cyanobacteriota</taxon>
        <taxon>Cyanophyceae</taxon>
        <taxon>Coleofasciculales</taxon>
        <taxon>Coleofasciculaceae</taxon>
        <taxon>Funiculus</taxon>
    </lineage>
</organism>
<name>A0ABV0JR39_9CYAN</name>
<evidence type="ECO:0000313" key="3">
    <source>
        <dbReference type="Proteomes" id="UP001442494"/>
    </source>
</evidence>
<proteinExistence type="predicted"/>
<dbReference type="EMBL" id="JAMPKK010000034">
    <property type="protein sequence ID" value="MEP0865946.1"/>
    <property type="molecule type" value="Genomic_DNA"/>
</dbReference>
<reference evidence="2 3" key="1">
    <citation type="submission" date="2022-04" db="EMBL/GenBank/DDBJ databases">
        <title>Positive selection, recombination, and allopatry shape intraspecific diversity of widespread and dominant cyanobacteria.</title>
        <authorList>
            <person name="Wei J."/>
            <person name="Shu W."/>
            <person name="Hu C."/>
        </authorList>
    </citation>
    <scope>NUCLEOTIDE SEQUENCE [LARGE SCALE GENOMIC DNA]</scope>
    <source>
        <strain evidence="2 3">GB2-A5</strain>
    </source>
</reference>
<dbReference type="NCBIfam" id="NF038305">
    <property type="entry name" value="HpsJ_fam"/>
    <property type="match status" value="1"/>
</dbReference>
<evidence type="ECO:0000256" key="1">
    <source>
        <dbReference type="SAM" id="Phobius"/>
    </source>
</evidence>
<comment type="caution">
    <text evidence="2">The sequence shown here is derived from an EMBL/GenBank/DDBJ whole genome shotgun (WGS) entry which is preliminary data.</text>
</comment>
<evidence type="ECO:0000313" key="2">
    <source>
        <dbReference type="EMBL" id="MEP0865946.1"/>
    </source>
</evidence>
<sequence length="235" mass="27122">MNQSESKDIQTISLLRVAGYGLLMLAFFDFSQILVPPRFTNPTWEFQMMGSLVERVPVPLIGLVLVFYGDLSYRRKLETTILKLFSWVSLALGVLFLLLIPLGVNNTWRLYNRNTAQINYQSSQQLSQIQQFKGRLAQATTEEDMNQLFAALNPQERSPEIKNTEDFKKKLLAEIGKAEKIVTTQNQTTRQNMRLSLIKSSLKWNLGALVSATLFVWIWHATRWARRKRSKSIHN</sequence>